<reference evidence="4" key="1">
    <citation type="journal article" date="2015" name="BMC Genomics">
        <title>Genomic and transcriptomic analysis of the endophytic fungus Pestalotiopsis fici reveals its lifestyle and high potential for synthesis of natural products.</title>
        <authorList>
            <person name="Wang X."/>
            <person name="Zhang X."/>
            <person name="Liu L."/>
            <person name="Xiang M."/>
            <person name="Wang W."/>
            <person name="Sun X."/>
            <person name="Che Y."/>
            <person name="Guo L."/>
            <person name="Liu G."/>
            <person name="Guo L."/>
            <person name="Wang C."/>
            <person name="Yin W.B."/>
            <person name="Stadler M."/>
            <person name="Zhang X."/>
            <person name="Liu X."/>
        </authorList>
    </citation>
    <scope>NUCLEOTIDE SEQUENCE [LARGE SCALE GENOMIC DNA]</scope>
    <source>
        <strain evidence="4">W106-1 / CGMCC3.15140</strain>
    </source>
</reference>
<feature type="transmembrane region" description="Helical" evidence="2">
    <location>
        <begin position="55"/>
        <end position="78"/>
    </location>
</feature>
<accession>W3XJX2</accession>
<dbReference type="AlphaFoldDB" id="W3XJX2"/>
<dbReference type="GO" id="GO:0070224">
    <property type="term" value="F:sulfide:quinone oxidoreductase activity"/>
    <property type="evidence" value="ECO:0007669"/>
    <property type="project" value="TreeGrafter"/>
</dbReference>
<dbReference type="Gene3D" id="3.50.50.100">
    <property type="match status" value="1"/>
</dbReference>
<dbReference type="HOGENOM" id="CLU_809186_0_0_1"/>
<dbReference type="GO" id="GO:0071949">
    <property type="term" value="F:FAD binding"/>
    <property type="evidence" value="ECO:0007669"/>
    <property type="project" value="TreeGrafter"/>
</dbReference>
<dbReference type="InParanoid" id="W3XJX2"/>
<keyword evidence="2" id="KW-1133">Transmembrane helix</keyword>
<dbReference type="eggNOG" id="KOG3851">
    <property type="taxonomic scope" value="Eukaryota"/>
</dbReference>
<evidence type="ECO:0000256" key="1">
    <source>
        <dbReference type="SAM" id="MobiDB-lite"/>
    </source>
</evidence>
<proteinExistence type="predicted"/>
<dbReference type="OrthoDB" id="5376590at2759"/>
<name>W3XJX2_PESFW</name>
<dbReference type="EMBL" id="KI912110">
    <property type="protein sequence ID" value="ETS85551.1"/>
    <property type="molecule type" value="Genomic_DNA"/>
</dbReference>
<dbReference type="PANTHER" id="PTHR10632:SF2">
    <property type="entry name" value="SULFIDE:QUINONE OXIDOREDUCTASE, MITOCHONDRIAL"/>
    <property type="match status" value="1"/>
</dbReference>
<keyword evidence="4" id="KW-1185">Reference proteome</keyword>
<evidence type="ECO:0000256" key="2">
    <source>
        <dbReference type="SAM" id="Phobius"/>
    </source>
</evidence>
<keyword evidence="2" id="KW-0472">Membrane</keyword>
<dbReference type="GeneID" id="19268589"/>
<dbReference type="STRING" id="1229662.W3XJX2"/>
<dbReference type="GO" id="GO:0070221">
    <property type="term" value="P:sulfide oxidation, using sulfide:quinone oxidoreductase"/>
    <property type="evidence" value="ECO:0007669"/>
    <property type="project" value="TreeGrafter"/>
</dbReference>
<dbReference type="Proteomes" id="UP000030651">
    <property type="component" value="Unassembled WGS sequence"/>
</dbReference>
<dbReference type="PANTHER" id="PTHR10632">
    <property type="entry name" value="SULFIDE:QUINONE OXIDOREDUCTASE"/>
    <property type="match status" value="1"/>
</dbReference>
<feature type="region of interest" description="Disordered" evidence="1">
    <location>
        <begin position="1"/>
        <end position="37"/>
    </location>
</feature>
<sequence length="343" mass="37048">MDLTKYQPASGSGKHEKVLERDPELESNNERTGDEDESIVPRWDQGYRKQSLASIVWLCICVTLIVVSIIAWGASLWLTHLATVELKKAGALSPHSDHTANGPEITGLKTTNSNHESLNTMFIPGGQLHVAGYGLGGLFQHDLISINGNTAIFNHLGSGDQTNINFDFLYAVPKMGPHAFIKDSPLSNEAGLVDVDDSTTQHKKYGNVWSAGDASSLPTSKTTAAITSQAPILISNLLAAVDGEGPQKTYDGYTSCSLVTEYGKVLLAEFKYGGVPKETFAMIPASIKPSHAALSIILRRTFPSGYTTSLWSKARGLGRVVGLLGKYKRQAKTCWAIKGREET</sequence>
<dbReference type="InterPro" id="IPR015904">
    <property type="entry name" value="Sulphide_quinone_reductase"/>
</dbReference>
<protein>
    <recommendedName>
        <fullName evidence="5">FAD/NAD(P)-binding domain-containing protein</fullName>
    </recommendedName>
</protein>
<evidence type="ECO:0000313" key="4">
    <source>
        <dbReference type="Proteomes" id="UP000030651"/>
    </source>
</evidence>
<evidence type="ECO:0008006" key="5">
    <source>
        <dbReference type="Google" id="ProtNLM"/>
    </source>
</evidence>
<gene>
    <name evidence="3" type="ORF">PFICI_03576</name>
</gene>
<keyword evidence="2" id="KW-0812">Transmembrane</keyword>
<feature type="compositionally biased region" description="Basic and acidic residues" evidence="1">
    <location>
        <begin position="13"/>
        <end position="32"/>
    </location>
</feature>
<organism evidence="3 4">
    <name type="scientific">Pestalotiopsis fici (strain W106-1 / CGMCC3.15140)</name>
    <dbReference type="NCBI Taxonomy" id="1229662"/>
    <lineage>
        <taxon>Eukaryota</taxon>
        <taxon>Fungi</taxon>
        <taxon>Dikarya</taxon>
        <taxon>Ascomycota</taxon>
        <taxon>Pezizomycotina</taxon>
        <taxon>Sordariomycetes</taxon>
        <taxon>Xylariomycetidae</taxon>
        <taxon>Amphisphaeriales</taxon>
        <taxon>Sporocadaceae</taxon>
        <taxon>Pestalotiopsis</taxon>
    </lineage>
</organism>
<evidence type="ECO:0000313" key="3">
    <source>
        <dbReference type="EMBL" id="ETS85551.1"/>
    </source>
</evidence>
<dbReference type="GO" id="GO:0005739">
    <property type="term" value="C:mitochondrion"/>
    <property type="evidence" value="ECO:0007669"/>
    <property type="project" value="TreeGrafter"/>
</dbReference>
<dbReference type="RefSeq" id="XP_007830348.1">
    <property type="nucleotide sequence ID" value="XM_007832157.1"/>
</dbReference>
<dbReference type="KEGG" id="pfy:PFICI_03576"/>